<dbReference type="FunFam" id="3.90.190.10:FF:000255">
    <property type="entry name" value="putative tyrosine-protein phosphatase auxilin"/>
    <property type="match status" value="1"/>
</dbReference>
<keyword evidence="8" id="KW-0963">Cytoplasm</keyword>
<evidence type="ECO:0000256" key="8">
    <source>
        <dbReference type="ARBA" id="ARBA00022490"/>
    </source>
</evidence>
<keyword evidence="10" id="KW-0597">Phosphoprotein</keyword>
<keyword evidence="40" id="KW-1185">Reference proteome</keyword>
<comment type="subcellular location">
    <subcellularLocation>
        <location evidence="2">Cell junction</location>
        <location evidence="2">Focal adhesion</location>
    </subcellularLocation>
    <subcellularLocation>
        <location evidence="3">Cytoplasm</location>
        <location evidence="3">Perinuclear region</location>
    </subcellularLocation>
    <subcellularLocation>
        <location evidence="1">Cytoplasmic vesicle</location>
        <location evidence="1">Clathrin-coated vesicle</location>
    </subcellularLocation>
    <subcellularLocation>
        <location evidence="4">Golgi apparatus</location>
        <location evidence="4">trans-Golgi network</location>
    </subcellularLocation>
</comment>
<evidence type="ECO:0000256" key="33">
    <source>
        <dbReference type="SAM" id="MobiDB-lite"/>
    </source>
</evidence>
<evidence type="ECO:0000313" key="40">
    <source>
        <dbReference type="Proteomes" id="UP001321473"/>
    </source>
</evidence>
<keyword evidence="14" id="KW-0418">Kinase</keyword>
<evidence type="ECO:0000256" key="31">
    <source>
        <dbReference type="ARBA" id="ARBA00075670"/>
    </source>
</evidence>
<dbReference type="Gene3D" id="1.10.287.110">
    <property type="entry name" value="DnaJ domain"/>
    <property type="match status" value="1"/>
</dbReference>
<dbReference type="GO" id="GO:0030136">
    <property type="term" value="C:clathrin-coated vesicle"/>
    <property type="evidence" value="ECO:0007669"/>
    <property type="project" value="UniProtKB-SubCell"/>
</dbReference>
<evidence type="ECO:0000256" key="26">
    <source>
        <dbReference type="ARBA" id="ARBA00048679"/>
    </source>
</evidence>
<evidence type="ECO:0000256" key="6">
    <source>
        <dbReference type="ARBA" id="ARBA00012513"/>
    </source>
</evidence>
<dbReference type="Gene3D" id="2.60.40.1110">
    <property type="match status" value="1"/>
</dbReference>
<evidence type="ECO:0000256" key="17">
    <source>
        <dbReference type="ARBA" id="ARBA00022912"/>
    </source>
</evidence>
<feature type="compositionally biased region" description="Polar residues" evidence="33">
    <location>
        <begin position="1397"/>
        <end position="1420"/>
    </location>
</feature>
<dbReference type="Proteomes" id="UP001321473">
    <property type="component" value="Unassembled WGS sequence"/>
</dbReference>
<evidence type="ECO:0000256" key="21">
    <source>
        <dbReference type="ARBA" id="ARBA00023036"/>
    </source>
</evidence>
<dbReference type="InterPro" id="IPR014020">
    <property type="entry name" value="Tensin_C2-dom"/>
</dbReference>
<keyword evidence="15" id="KW-0378">Hydrolase</keyword>
<dbReference type="InterPro" id="IPR035892">
    <property type="entry name" value="C2_domain_sf"/>
</dbReference>
<evidence type="ECO:0000256" key="25">
    <source>
        <dbReference type="ARBA" id="ARBA00047899"/>
    </source>
</evidence>
<feature type="compositionally biased region" description="Low complexity" evidence="33">
    <location>
        <begin position="1377"/>
        <end position="1390"/>
    </location>
</feature>
<keyword evidence="16" id="KW-0067">ATP-binding</keyword>
<keyword evidence="24" id="KW-0968">Cytoplasmic vesicle</keyword>
<evidence type="ECO:0000256" key="29">
    <source>
        <dbReference type="ARBA" id="ARBA00068393"/>
    </source>
</evidence>
<dbReference type="PROSITE" id="PS50076">
    <property type="entry name" value="DNAJ_2"/>
    <property type="match status" value="1"/>
</dbReference>
<sequence>MDVNWGRPWPARQLFHLLCCPPLPSRIAAKLAFRPPEPSYSLEPTDNALKFTFKLTGRAEWHHSRQRLEAIEVFKTTTSRGSLLTCMFLRYNAAAPFTLFISHGSRVDLGLMVNYYRKLATFLRCHVFSYDYTGYGTSVGGPPSEREMYEDIQTAWEALLSRYYIRSDQVILYGMDIGTVATVDLASRIEPAGVILHTPIASGLRVVFPSVTRTWCFDAFASIDKIVRVRSPVLLIHGMDDQVVPFAHALAMHERCRRPAEPLWIEGAGHDRAPLAGRKKRRSEKRKPKRRRRSAAPTPLVVVASMTDLFKSALGYFASGGSSSSNAREDHEFVGQVVELGHQKLRVKRVLAEGGFGFVFAAQDLATNREYALKRMFAGDEEASRSILQEVNVLKKLSGHPNVIDFIAAASIEKGQSGHGKSEYLLLTELCPGGPLVDVLQQRTAHLSLSQVLQIFYQTCSAVRHMHSQSPPIIHRDLKIENLLLSSKGTIKLCDFGSSTTKSYMPDSYWTAIQRSLIEDEMCKNTTPMYRPPEVLDTYNNYPINEAMDIWALGCVLFLLCFREHPFPDSSKLRILNANYSIPPGNTHFDILHDLIRGMLQVNPTSRPTINDVVERLQEMGEAKNVRLEDAPGLRGANPVASQGDASVVQQQQQQQQHHGVPNSTSAPPSRPPPPTLNIHGNAGTPASAAAAAPPPTEGGWGSAGLLTSLRGGAGSLLKRLGDTSSKVMHIAQQTMGKADLDFNYITSRIAVMSYPAEGLESAYRNHVEDVRALLDARHRGHYAIYNVSGRAYSSAKFDCKVTERGWLARKAPPLHTLFNLCRSMLAYLSQDARNLCVVHCLDGKGSSAVLVSAFLVFCHLFDSPEEALQMFAVRRCPVTLCPSQIRYIQYMSQMVSQNHQVLPHRFPLHIVALTLKPVPLFTKLRDGCRPFVEIYIGEERVHSTCQEYERIAHHNYAEKQLTIPLNVGAAGDITVTVYHARSSFGKVMPVKICQVQLYSGFVAPGTTQLTFCRHELDGIEEPDRYPEGFMLSLDVRVGETPSQRLTNGPWADLEHLETSAAVLFSTDEELEACIGHFSRNAPPRPPPPPTPSLPSRDTSPQQSEGDIASTTTSAENLLGPIRKPAADGGSTAANSETAAPSPRPKAKEVDLLNLASFSIDDGSGNGKAPAAPLDHTVDDLLGTSLTSQPTSNFDLLVNHASVQPPLLGDLSSSATAPAFDPFTNAAPASSTVPTVNLLEAKSPTATKGTDLFDPFGTATPASAGAGWANTSVSAGNTPQHKQGGIPNSVSAFNMAAAATSTNAGGAAKHDTMPGTWDTLFPGSTWVPLVPSQGGGGGGAPAGGLTRNASTPNLEALGRKADPFADLGNLTGGSTGAGAASKTGTAASTGFPAWSQPKATTVSGSPQPTGSGTQVGSANANGAKWRPGSAVPPPASTAAAGPPKPNYSAAAAQGGTSVFADKTAAPGGAPFSNGQKAKLTEDTFEDLLGEQGFTGFGKRDTGPKTMAELRREEMAKEMDPIKLMIMDWTTKKERNIRALLCSLHTVIWEGCRWTEVGMHQLVSPADVKRCYRKACLAVHPDKLVGTEHEELAKLIFMELNDAWSEFEKQQGLA</sequence>
<feature type="domain" description="Tyrosine specific protein phosphatases" evidence="35">
    <location>
        <begin position="816"/>
        <end position="887"/>
    </location>
</feature>
<dbReference type="GO" id="GO:0004721">
    <property type="term" value="F:phosphoprotein phosphatase activity"/>
    <property type="evidence" value="ECO:0007669"/>
    <property type="project" value="UniProtKB-KW"/>
</dbReference>
<dbReference type="GO" id="GO:0005925">
    <property type="term" value="C:focal adhesion"/>
    <property type="evidence" value="ECO:0007669"/>
    <property type="project" value="UniProtKB-SubCell"/>
</dbReference>
<evidence type="ECO:0000256" key="30">
    <source>
        <dbReference type="ARBA" id="ARBA00069335"/>
    </source>
</evidence>
<evidence type="ECO:0000256" key="3">
    <source>
        <dbReference type="ARBA" id="ARBA00004556"/>
    </source>
</evidence>
<dbReference type="FunFam" id="1.10.510.10:FF:000228">
    <property type="entry name" value="cyclin-G-associated kinase isoform X1"/>
    <property type="match status" value="1"/>
</dbReference>
<feature type="region of interest" description="Disordered" evidence="33">
    <location>
        <begin position="274"/>
        <end position="297"/>
    </location>
</feature>
<dbReference type="GO" id="GO:0045747">
    <property type="term" value="P:positive regulation of Notch signaling pathway"/>
    <property type="evidence" value="ECO:0007669"/>
    <property type="project" value="TreeGrafter"/>
</dbReference>
<reference evidence="39 40" key="1">
    <citation type="journal article" date="2023" name="Arcadia Sci">
        <title>De novo assembly of a long-read Amblyomma americanum tick genome.</title>
        <authorList>
            <person name="Chou S."/>
            <person name="Poskanzer K.E."/>
            <person name="Rollins M."/>
            <person name="Thuy-Boun P.S."/>
        </authorList>
    </citation>
    <scope>NUCLEOTIDE SEQUENCE [LARGE SCALE GENOMIC DNA]</scope>
    <source>
        <strain evidence="39">F_SG_1</strain>
        <tissue evidence="39">Salivary glands</tissue>
    </source>
</reference>
<gene>
    <name evidence="39" type="ORF">V5799_016042</name>
</gene>
<feature type="region of interest" description="Disordered" evidence="33">
    <location>
        <begin position="624"/>
        <end position="705"/>
    </location>
</feature>
<feature type="domain" description="Protein kinase" evidence="34">
    <location>
        <begin position="345"/>
        <end position="620"/>
    </location>
</feature>
<dbReference type="PANTHER" id="PTHR22967">
    <property type="entry name" value="SERINE/THREONINE PROTEIN KINASE"/>
    <property type="match status" value="1"/>
</dbReference>
<evidence type="ECO:0000256" key="18">
    <source>
        <dbReference type="ARBA" id="ARBA00022949"/>
    </source>
</evidence>
<feature type="compositionally biased region" description="Gly residues" evidence="33">
    <location>
        <begin position="1333"/>
        <end position="1342"/>
    </location>
</feature>
<evidence type="ECO:0000256" key="4">
    <source>
        <dbReference type="ARBA" id="ARBA00004601"/>
    </source>
</evidence>
<protein>
    <recommendedName>
        <fullName evidence="30">Auxilin</fullName>
        <ecNumber evidence="6">2.7.11.1</ecNumber>
    </recommendedName>
    <alternativeName>
        <fullName evidence="29">Cyclin-G-associated kinase</fullName>
    </alternativeName>
    <alternativeName>
        <fullName evidence="32">DnaJ homolog subfamily C member 26</fullName>
    </alternativeName>
    <alternativeName>
        <fullName evidence="31">DnaJ homolog subfamily C member 6</fullName>
    </alternativeName>
</protein>
<evidence type="ECO:0000256" key="5">
    <source>
        <dbReference type="ARBA" id="ARBA00005490"/>
    </source>
</evidence>
<dbReference type="SUPFAM" id="SSF49562">
    <property type="entry name" value="C2 domain (Calcium/lipid-binding domain, CaLB)"/>
    <property type="match status" value="1"/>
</dbReference>
<dbReference type="Gene3D" id="1.10.510.10">
    <property type="entry name" value="Transferase(Phosphotransferase) domain 1"/>
    <property type="match status" value="1"/>
</dbReference>
<comment type="similarity">
    <text evidence="5">Belongs to the protein kinase superfamily. AGC Ser/Thr protein kinase family. PKC subfamily.</text>
</comment>
<dbReference type="FunFam" id="1.10.287.110:FF:000002">
    <property type="entry name" value="putative tyrosine-protein phosphatase auxilin isoform X2"/>
    <property type="match status" value="1"/>
</dbReference>
<evidence type="ECO:0000259" key="35">
    <source>
        <dbReference type="PROSITE" id="PS50056"/>
    </source>
</evidence>
<dbReference type="InterPro" id="IPR029023">
    <property type="entry name" value="Tensin_phosphatase"/>
</dbReference>
<dbReference type="GO" id="GO:0035612">
    <property type="term" value="F:AP-2 adaptor complex binding"/>
    <property type="evidence" value="ECO:0007669"/>
    <property type="project" value="TreeGrafter"/>
</dbReference>
<feature type="domain" description="Phosphatase tensin-type" evidence="37">
    <location>
        <begin position="732"/>
        <end position="899"/>
    </location>
</feature>
<evidence type="ECO:0000256" key="2">
    <source>
        <dbReference type="ARBA" id="ARBA00004246"/>
    </source>
</evidence>
<feature type="region of interest" description="Disordered" evidence="33">
    <location>
        <begin position="1375"/>
        <end position="1451"/>
    </location>
</feature>
<dbReference type="InterPro" id="IPR000719">
    <property type="entry name" value="Prot_kinase_dom"/>
</dbReference>
<dbReference type="Pfam" id="PF00069">
    <property type="entry name" value="Pkinase"/>
    <property type="match status" value="1"/>
</dbReference>
<dbReference type="GO" id="GO:0048471">
    <property type="term" value="C:perinuclear region of cytoplasm"/>
    <property type="evidence" value="ECO:0007669"/>
    <property type="project" value="UniProtKB-SubCell"/>
</dbReference>
<dbReference type="SUPFAM" id="SSF52799">
    <property type="entry name" value="(Phosphotyrosine protein) phosphatases II"/>
    <property type="match status" value="1"/>
</dbReference>
<dbReference type="PROSITE" id="PS50011">
    <property type="entry name" value="PROTEIN_KINASE_DOM"/>
    <property type="match status" value="1"/>
</dbReference>
<comment type="subunit">
    <text evidence="28">Forms a complex composed of HSPA8, CLTC and DNAJC6. Interacts with HSPA8/HSC70 in an ATP-dependent manner; this interaction stimulates the HSPA8's ATPase activity. Interacts with CLTC; this interaction produces a local change in heavy-chain contacts, creating a detectable global distortion of the clathrin coat. Interacts with AP2A2. Interacts with DNM1(GTP-bound form); this interaction allows clathrin-coated vesicle (CCV) formation at the plasma membrane.</text>
</comment>
<dbReference type="PROSITE" id="PS00108">
    <property type="entry name" value="PROTEIN_KINASE_ST"/>
    <property type="match status" value="1"/>
</dbReference>
<feature type="compositionally biased region" description="Low complexity" evidence="33">
    <location>
        <begin position="650"/>
        <end position="668"/>
    </location>
</feature>
<dbReference type="InterPro" id="IPR001623">
    <property type="entry name" value="DnaJ_domain"/>
</dbReference>
<dbReference type="SMART" id="SM01326">
    <property type="entry name" value="PTEN_C2"/>
    <property type="match status" value="1"/>
</dbReference>
<dbReference type="SUPFAM" id="SSF56112">
    <property type="entry name" value="Protein kinase-like (PK-like)"/>
    <property type="match status" value="1"/>
</dbReference>
<dbReference type="Gene3D" id="3.40.50.1820">
    <property type="entry name" value="alpha/beta hydrolase"/>
    <property type="match status" value="1"/>
</dbReference>
<evidence type="ECO:0000259" key="36">
    <source>
        <dbReference type="PROSITE" id="PS50076"/>
    </source>
</evidence>
<evidence type="ECO:0000256" key="16">
    <source>
        <dbReference type="ARBA" id="ARBA00022840"/>
    </source>
</evidence>
<dbReference type="InterPro" id="IPR029058">
    <property type="entry name" value="AB_hydrolase_fold"/>
</dbReference>
<comment type="catalytic activity">
    <reaction evidence="25">
        <text>L-threonyl-[protein] + ATP = O-phospho-L-threonyl-[protein] + ADP + H(+)</text>
        <dbReference type="Rhea" id="RHEA:46608"/>
        <dbReference type="Rhea" id="RHEA-COMP:11060"/>
        <dbReference type="Rhea" id="RHEA-COMP:11605"/>
        <dbReference type="ChEBI" id="CHEBI:15378"/>
        <dbReference type="ChEBI" id="CHEBI:30013"/>
        <dbReference type="ChEBI" id="CHEBI:30616"/>
        <dbReference type="ChEBI" id="CHEBI:61977"/>
        <dbReference type="ChEBI" id="CHEBI:456216"/>
        <dbReference type="EC" id="2.7.11.1"/>
    </reaction>
</comment>
<dbReference type="InterPro" id="IPR036869">
    <property type="entry name" value="J_dom_sf"/>
</dbReference>
<evidence type="ECO:0000313" key="39">
    <source>
        <dbReference type="EMBL" id="KAK8782617.1"/>
    </source>
</evidence>
<dbReference type="SMART" id="SM00220">
    <property type="entry name" value="S_TKc"/>
    <property type="match status" value="1"/>
</dbReference>
<keyword evidence="9" id="KW-0723">Serine/threonine-protein kinase</keyword>
<dbReference type="PROSITE" id="PS50056">
    <property type="entry name" value="TYR_PHOSPHATASE_2"/>
    <property type="match status" value="1"/>
</dbReference>
<proteinExistence type="inferred from homology"/>
<keyword evidence="11" id="KW-0808">Transferase</keyword>
<feature type="compositionally biased region" description="Pro residues" evidence="33">
    <location>
        <begin position="1083"/>
        <end position="1093"/>
    </location>
</feature>
<evidence type="ECO:0000259" key="38">
    <source>
        <dbReference type="PROSITE" id="PS51182"/>
    </source>
</evidence>
<accession>A0AAQ4F653</accession>
<dbReference type="SUPFAM" id="SSF53474">
    <property type="entry name" value="alpha/beta-Hydrolases"/>
    <property type="match status" value="1"/>
</dbReference>
<dbReference type="InterPro" id="IPR000387">
    <property type="entry name" value="Tyr_Pase_dom"/>
</dbReference>
<evidence type="ECO:0000256" key="12">
    <source>
        <dbReference type="ARBA" id="ARBA00022737"/>
    </source>
</evidence>
<keyword evidence="13" id="KW-0547">Nucleotide-binding</keyword>
<feature type="compositionally biased region" description="Polar residues" evidence="33">
    <location>
        <begin position="640"/>
        <end position="649"/>
    </location>
</feature>
<dbReference type="PANTHER" id="PTHR22967:SF105">
    <property type="entry name" value="CYCLIN-G-ASSOCIATED KINASE"/>
    <property type="match status" value="1"/>
</dbReference>
<evidence type="ECO:0000256" key="32">
    <source>
        <dbReference type="ARBA" id="ARBA00076380"/>
    </source>
</evidence>
<evidence type="ECO:0000259" key="37">
    <source>
        <dbReference type="PROSITE" id="PS51181"/>
    </source>
</evidence>
<keyword evidence="17" id="KW-0904">Protein phosphatase</keyword>
<keyword evidence="18" id="KW-0965">Cell junction</keyword>
<dbReference type="SUPFAM" id="SSF46565">
    <property type="entry name" value="Chaperone J-domain"/>
    <property type="match status" value="1"/>
</dbReference>
<organism evidence="39 40">
    <name type="scientific">Amblyomma americanum</name>
    <name type="common">Lone star tick</name>
    <dbReference type="NCBI Taxonomy" id="6943"/>
    <lineage>
        <taxon>Eukaryota</taxon>
        <taxon>Metazoa</taxon>
        <taxon>Ecdysozoa</taxon>
        <taxon>Arthropoda</taxon>
        <taxon>Chelicerata</taxon>
        <taxon>Arachnida</taxon>
        <taxon>Acari</taxon>
        <taxon>Parasitiformes</taxon>
        <taxon>Ixodida</taxon>
        <taxon>Ixodoidea</taxon>
        <taxon>Ixodidae</taxon>
        <taxon>Amblyomminae</taxon>
        <taxon>Amblyomma</taxon>
    </lineage>
</organism>
<dbReference type="InterPro" id="IPR029021">
    <property type="entry name" value="Prot-tyrosine_phosphatase-like"/>
</dbReference>
<dbReference type="SMART" id="SM00271">
    <property type="entry name" value="DnaJ"/>
    <property type="match status" value="1"/>
</dbReference>
<dbReference type="EMBL" id="JARKHS020006452">
    <property type="protein sequence ID" value="KAK8782617.1"/>
    <property type="molecule type" value="Genomic_DNA"/>
</dbReference>
<name>A0AAQ4F653_AMBAM</name>
<dbReference type="EC" id="2.7.11.1" evidence="6"/>
<dbReference type="Gene3D" id="3.90.190.10">
    <property type="entry name" value="Protein tyrosine phosphatase superfamily"/>
    <property type="match status" value="1"/>
</dbReference>
<dbReference type="GO" id="GO:0017124">
    <property type="term" value="F:SH3 domain binding"/>
    <property type="evidence" value="ECO:0007669"/>
    <property type="project" value="UniProtKB-KW"/>
</dbReference>
<feature type="domain" description="J" evidence="36">
    <location>
        <begin position="1551"/>
        <end position="1611"/>
    </location>
</feature>
<dbReference type="PROSITE" id="PS51181">
    <property type="entry name" value="PPASE_TENSIN"/>
    <property type="match status" value="1"/>
</dbReference>
<comment type="function">
    <text evidence="27">Associates with cyclin G and CDK5. Seems to act as an auxilin homolog that is involved in the uncoating of clathrin-coated vesicles by Hsc70 in non-neuronal cells. Expression oscillates slightly during the cell cycle, peaking at G1. May play a role in clathrin-mediated endocytosis and intracellular trafficking, and in the dynamics of clathrin assembly/disassembly.</text>
</comment>
<evidence type="ECO:0000256" key="20">
    <source>
        <dbReference type="ARBA" id="ARBA00023034"/>
    </source>
</evidence>
<keyword evidence="21" id="KW-0729">SH3-binding</keyword>
<comment type="catalytic activity">
    <reaction evidence="26">
        <text>L-seryl-[protein] + ATP = O-phospho-L-seryl-[protein] + ADP + H(+)</text>
        <dbReference type="Rhea" id="RHEA:17989"/>
        <dbReference type="Rhea" id="RHEA-COMP:9863"/>
        <dbReference type="Rhea" id="RHEA-COMP:11604"/>
        <dbReference type="ChEBI" id="CHEBI:15378"/>
        <dbReference type="ChEBI" id="CHEBI:29999"/>
        <dbReference type="ChEBI" id="CHEBI:30616"/>
        <dbReference type="ChEBI" id="CHEBI:83421"/>
        <dbReference type="ChEBI" id="CHEBI:456216"/>
        <dbReference type="EC" id="2.7.11.1"/>
    </reaction>
</comment>
<dbReference type="GO" id="GO:0005524">
    <property type="term" value="F:ATP binding"/>
    <property type="evidence" value="ECO:0007669"/>
    <property type="project" value="UniProtKB-KW"/>
</dbReference>
<keyword evidence="12" id="KW-0677">Repeat</keyword>
<evidence type="ECO:0000256" key="14">
    <source>
        <dbReference type="ARBA" id="ARBA00022777"/>
    </source>
</evidence>
<evidence type="ECO:0000256" key="19">
    <source>
        <dbReference type="ARBA" id="ARBA00022990"/>
    </source>
</evidence>
<keyword evidence="23" id="KW-0131">Cell cycle</keyword>
<dbReference type="CDD" id="cd06257">
    <property type="entry name" value="DnaJ"/>
    <property type="match status" value="1"/>
</dbReference>
<dbReference type="InterPro" id="IPR011009">
    <property type="entry name" value="Kinase-like_dom_sf"/>
</dbReference>
<keyword evidence="19" id="KW-0007">Acetylation</keyword>
<evidence type="ECO:0000256" key="11">
    <source>
        <dbReference type="ARBA" id="ARBA00022679"/>
    </source>
</evidence>
<dbReference type="Pfam" id="PF10409">
    <property type="entry name" value="PTEN_C2"/>
    <property type="match status" value="1"/>
</dbReference>
<evidence type="ECO:0000256" key="9">
    <source>
        <dbReference type="ARBA" id="ARBA00022527"/>
    </source>
</evidence>
<comment type="caution">
    <text evidence="39">The sequence shown here is derived from an EMBL/GenBank/DDBJ whole genome shotgun (WGS) entry which is preliminary data.</text>
</comment>
<feature type="region of interest" description="Disordered" evidence="33">
    <location>
        <begin position="1331"/>
        <end position="1350"/>
    </location>
</feature>
<evidence type="ECO:0000256" key="1">
    <source>
        <dbReference type="ARBA" id="ARBA00004132"/>
    </source>
</evidence>
<dbReference type="FunFam" id="2.60.40.1110:FF:000001">
    <property type="entry name" value="cyclin-G-associated kinase isoform X2"/>
    <property type="match status" value="1"/>
</dbReference>
<dbReference type="GO" id="GO:2000369">
    <property type="term" value="P:regulation of clathrin-dependent endocytosis"/>
    <property type="evidence" value="ECO:0007669"/>
    <property type="project" value="TreeGrafter"/>
</dbReference>
<dbReference type="InterPro" id="IPR008271">
    <property type="entry name" value="Ser/Thr_kinase_AS"/>
</dbReference>
<evidence type="ECO:0000256" key="10">
    <source>
        <dbReference type="ARBA" id="ARBA00022553"/>
    </source>
</evidence>
<dbReference type="GO" id="GO:0005794">
    <property type="term" value="C:Golgi apparatus"/>
    <property type="evidence" value="ECO:0007669"/>
    <property type="project" value="UniProtKB-SubCell"/>
</dbReference>
<evidence type="ECO:0000256" key="13">
    <source>
        <dbReference type="ARBA" id="ARBA00022741"/>
    </source>
</evidence>
<dbReference type="GO" id="GO:0004674">
    <property type="term" value="F:protein serine/threonine kinase activity"/>
    <property type="evidence" value="ECO:0007669"/>
    <property type="project" value="UniProtKB-KW"/>
</dbReference>
<dbReference type="GO" id="GO:0072583">
    <property type="term" value="P:clathrin-dependent endocytosis"/>
    <property type="evidence" value="ECO:0007669"/>
    <property type="project" value="UniProtKB-ARBA"/>
</dbReference>
<keyword evidence="7" id="KW-0488">Methylation</keyword>
<evidence type="ECO:0000256" key="15">
    <source>
        <dbReference type="ARBA" id="ARBA00022801"/>
    </source>
</evidence>
<evidence type="ECO:0000256" key="24">
    <source>
        <dbReference type="ARBA" id="ARBA00023329"/>
    </source>
</evidence>
<keyword evidence="20" id="KW-0333">Golgi apparatus</keyword>
<feature type="region of interest" description="Disordered" evidence="33">
    <location>
        <begin position="1078"/>
        <end position="1147"/>
    </location>
</feature>
<keyword evidence="22" id="KW-0143">Chaperone</keyword>
<feature type="compositionally biased region" description="Basic residues" evidence="33">
    <location>
        <begin position="277"/>
        <end position="294"/>
    </location>
</feature>
<evidence type="ECO:0000256" key="23">
    <source>
        <dbReference type="ARBA" id="ARBA00023306"/>
    </source>
</evidence>
<evidence type="ECO:0000256" key="7">
    <source>
        <dbReference type="ARBA" id="ARBA00022481"/>
    </source>
</evidence>
<evidence type="ECO:0000259" key="34">
    <source>
        <dbReference type="PROSITE" id="PS50011"/>
    </source>
</evidence>
<dbReference type="PROSITE" id="PS51182">
    <property type="entry name" value="C2_TENSIN"/>
    <property type="match status" value="1"/>
</dbReference>
<evidence type="ECO:0000256" key="27">
    <source>
        <dbReference type="ARBA" id="ARBA00054326"/>
    </source>
</evidence>
<evidence type="ECO:0000256" key="28">
    <source>
        <dbReference type="ARBA" id="ARBA00064305"/>
    </source>
</evidence>
<feature type="domain" description="C2 tensin-type" evidence="38">
    <location>
        <begin position="906"/>
        <end position="1039"/>
    </location>
</feature>
<feature type="compositionally biased region" description="Polar residues" evidence="33">
    <location>
        <begin position="1102"/>
        <end position="1116"/>
    </location>
</feature>
<evidence type="ECO:0000256" key="22">
    <source>
        <dbReference type="ARBA" id="ARBA00023186"/>
    </source>
</evidence>